<comment type="similarity">
    <text evidence="5">Belongs to the bacteriophage holin family. Cp-1 holin subfamily.</text>
</comment>
<reference evidence="7" key="1">
    <citation type="journal article" date="2013" name="Genome">
        <title>Draft Genome Sequence of Geobacillus kaustophilus GBlys, a Lysogenic Strain with Bacteriophage phiOH2.</title>
        <authorList>
            <person name="Doi K."/>
            <person name="Mori K."/>
            <person name="Martono H."/>
            <person name="Nagayoshi Y."/>
            <person name="Fujino Y."/>
            <person name="Tashiro K."/>
            <person name="Kuhara S."/>
            <person name="Ohshima T."/>
        </authorList>
    </citation>
    <scope>NUCLEOTIDE SEQUENCE [LARGE SCALE GENOMIC DNA]</scope>
    <source>
        <strain evidence="7">GBlys</strain>
    </source>
</reference>
<dbReference type="Pfam" id="PF05105">
    <property type="entry name" value="Phage_holin_4_1"/>
    <property type="match status" value="1"/>
</dbReference>
<evidence type="ECO:0000256" key="4">
    <source>
        <dbReference type="ARBA" id="ARBA00023136"/>
    </source>
</evidence>
<evidence type="ECO:0000256" key="2">
    <source>
        <dbReference type="ARBA" id="ARBA00022692"/>
    </source>
</evidence>
<evidence type="ECO:0000313" key="7">
    <source>
        <dbReference type="Proteomes" id="UP000016424"/>
    </source>
</evidence>
<evidence type="ECO:0008006" key="8">
    <source>
        <dbReference type="Google" id="ProtNLM"/>
    </source>
</evidence>
<accession>U2WTU5</accession>
<proteinExistence type="inferred from homology"/>
<keyword evidence="4" id="KW-0472">Membrane</keyword>
<comment type="caution">
    <text evidence="6">The sequence shown here is derived from an EMBL/GenBank/DDBJ whole genome shotgun (WGS) entry which is preliminary data.</text>
</comment>
<dbReference type="Proteomes" id="UP000016424">
    <property type="component" value="Unassembled WGS sequence"/>
</dbReference>
<dbReference type="NCBIfam" id="TIGR01593">
    <property type="entry name" value="holin_tox_secr"/>
    <property type="match status" value="1"/>
</dbReference>
<evidence type="ECO:0000313" key="6">
    <source>
        <dbReference type="EMBL" id="GAD14196.1"/>
    </source>
</evidence>
<keyword evidence="2" id="KW-0812">Transmembrane</keyword>
<dbReference type="EMBL" id="BASG01000024">
    <property type="protein sequence ID" value="GAD14196.1"/>
    <property type="molecule type" value="Genomic_DNA"/>
</dbReference>
<evidence type="ECO:0000256" key="5">
    <source>
        <dbReference type="ARBA" id="ARBA00023600"/>
    </source>
</evidence>
<comment type="subcellular location">
    <subcellularLocation>
        <location evidence="1">Membrane</location>
        <topology evidence="1">Multi-pass membrane protein</topology>
    </subcellularLocation>
</comment>
<organism evidence="6 7">
    <name type="scientific">Geobacillus kaustophilus GBlys</name>
    <dbReference type="NCBI Taxonomy" id="1337888"/>
    <lineage>
        <taxon>Bacteria</taxon>
        <taxon>Bacillati</taxon>
        <taxon>Bacillota</taxon>
        <taxon>Bacilli</taxon>
        <taxon>Bacillales</taxon>
        <taxon>Anoxybacillaceae</taxon>
        <taxon>Geobacillus</taxon>
        <taxon>Geobacillus thermoleovorans group</taxon>
    </lineage>
</organism>
<dbReference type="AlphaFoldDB" id="U2WTU5"/>
<sequence>MKKMAMILAVIVANQLDAVTGSGDFMRNTMIMFLIGNEGISFIENLGRLGVSIPGQVSKVFAQLKNENQKGENKQ</sequence>
<keyword evidence="3" id="KW-1133">Transmembrane helix</keyword>
<dbReference type="GO" id="GO:0016020">
    <property type="term" value="C:membrane"/>
    <property type="evidence" value="ECO:0007669"/>
    <property type="project" value="UniProtKB-SubCell"/>
</dbReference>
<evidence type="ECO:0000256" key="1">
    <source>
        <dbReference type="ARBA" id="ARBA00004141"/>
    </source>
</evidence>
<evidence type="ECO:0000256" key="3">
    <source>
        <dbReference type="ARBA" id="ARBA00022989"/>
    </source>
</evidence>
<protein>
    <recommendedName>
        <fullName evidence="8">Holin</fullName>
    </recommendedName>
</protein>
<name>U2WTU5_GEOKU</name>
<dbReference type="InterPro" id="IPR006480">
    <property type="entry name" value="Phage_holin_4_1"/>
</dbReference>
<gene>
    <name evidence="6" type="ORF">GBL_2413</name>
</gene>